<dbReference type="GeneID" id="108625463"/>
<dbReference type="EC" id="1.2.1.84" evidence="4"/>
<dbReference type="Pfam" id="PF03015">
    <property type="entry name" value="Sterile"/>
    <property type="match status" value="1"/>
</dbReference>
<keyword evidence="2 4" id="KW-0444">Lipid biosynthesis</keyword>
<name>A0AAJ7WB12_9HYME</name>
<evidence type="ECO:0000256" key="1">
    <source>
        <dbReference type="ARBA" id="ARBA00005928"/>
    </source>
</evidence>
<dbReference type="GO" id="GO:0080019">
    <property type="term" value="F:alcohol-forming very long-chain fatty acyl-CoA reductase activity"/>
    <property type="evidence" value="ECO:0007669"/>
    <property type="project" value="InterPro"/>
</dbReference>
<keyword evidence="4" id="KW-0521">NADP</keyword>
<evidence type="ECO:0000259" key="6">
    <source>
        <dbReference type="Pfam" id="PF07993"/>
    </source>
</evidence>
<accession>A0AAJ7WB12</accession>
<organism evidence="7 8">
    <name type="scientific">Ceratina calcarata</name>
    <dbReference type="NCBI Taxonomy" id="156304"/>
    <lineage>
        <taxon>Eukaryota</taxon>
        <taxon>Metazoa</taxon>
        <taxon>Ecdysozoa</taxon>
        <taxon>Arthropoda</taxon>
        <taxon>Hexapoda</taxon>
        <taxon>Insecta</taxon>
        <taxon>Pterygota</taxon>
        <taxon>Neoptera</taxon>
        <taxon>Endopterygota</taxon>
        <taxon>Hymenoptera</taxon>
        <taxon>Apocrita</taxon>
        <taxon>Aculeata</taxon>
        <taxon>Apoidea</taxon>
        <taxon>Anthophila</taxon>
        <taxon>Apidae</taxon>
        <taxon>Ceratina</taxon>
        <taxon>Zadontomerus</taxon>
    </lineage>
</organism>
<dbReference type="InterPro" id="IPR026055">
    <property type="entry name" value="FAR"/>
</dbReference>
<sequence>VFSLLKEKHPKFRHQIVAVAGDCVQPGLGMSAADRQMVARDVSIVFHVAATVRFDEKMKLAVPINVRSPKDVIDICKECSCLKAFVHVSTAYANCPYNLIEEKLYEPPMDADKLVTLTDCMDEKLVEEITPRSSSNRMLKIYKKVHKFMDVLDYFSMKEWKFSNDNLKSLWSKLSEKDREYFGSDIREIDWDHYFRMYMRGIRIYLIKDPMDTLPQARIRWQR</sequence>
<dbReference type="GO" id="GO:0035336">
    <property type="term" value="P:long-chain fatty-acyl-CoA metabolic process"/>
    <property type="evidence" value="ECO:0007669"/>
    <property type="project" value="TreeGrafter"/>
</dbReference>
<evidence type="ECO:0000313" key="7">
    <source>
        <dbReference type="Proteomes" id="UP000694925"/>
    </source>
</evidence>
<feature type="domain" description="Fatty acyl-CoA reductase C-terminal" evidence="5">
    <location>
        <begin position="134"/>
        <end position="209"/>
    </location>
</feature>
<dbReference type="KEGG" id="ccal:108625463"/>
<dbReference type="InterPro" id="IPR013120">
    <property type="entry name" value="FAR_NAD-bd"/>
</dbReference>
<dbReference type="SUPFAM" id="SSF51735">
    <property type="entry name" value="NAD(P)-binding Rossmann-fold domains"/>
    <property type="match status" value="1"/>
</dbReference>
<keyword evidence="4" id="KW-0560">Oxidoreductase</keyword>
<dbReference type="InterPro" id="IPR036291">
    <property type="entry name" value="NAD(P)-bd_dom_sf"/>
</dbReference>
<feature type="domain" description="Thioester reductase (TE)" evidence="6">
    <location>
        <begin position="11"/>
        <end position="123"/>
    </location>
</feature>
<dbReference type="RefSeq" id="XP_026669786.1">
    <property type="nucleotide sequence ID" value="XM_026813985.1"/>
</dbReference>
<keyword evidence="7" id="KW-1185">Reference proteome</keyword>
<evidence type="ECO:0000256" key="2">
    <source>
        <dbReference type="ARBA" id="ARBA00022516"/>
    </source>
</evidence>
<dbReference type="GO" id="GO:0102965">
    <property type="term" value="F:alcohol-forming long-chain fatty acyl-CoA reductase activity"/>
    <property type="evidence" value="ECO:0007669"/>
    <property type="project" value="UniProtKB-EC"/>
</dbReference>
<dbReference type="InterPro" id="IPR033640">
    <property type="entry name" value="FAR_C"/>
</dbReference>
<evidence type="ECO:0000256" key="4">
    <source>
        <dbReference type="RuleBase" id="RU363097"/>
    </source>
</evidence>
<dbReference type="AlphaFoldDB" id="A0AAJ7WB12"/>
<dbReference type="Proteomes" id="UP000694925">
    <property type="component" value="Unplaced"/>
</dbReference>
<evidence type="ECO:0000313" key="8">
    <source>
        <dbReference type="RefSeq" id="XP_026669786.1"/>
    </source>
</evidence>
<dbReference type="Gene3D" id="3.40.50.720">
    <property type="entry name" value="NAD(P)-binding Rossmann-like Domain"/>
    <property type="match status" value="1"/>
</dbReference>
<evidence type="ECO:0000256" key="3">
    <source>
        <dbReference type="ARBA" id="ARBA00023098"/>
    </source>
</evidence>
<keyword evidence="3 4" id="KW-0443">Lipid metabolism</keyword>
<reference evidence="8" key="1">
    <citation type="submission" date="2025-08" db="UniProtKB">
        <authorList>
            <consortium name="RefSeq"/>
        </authorList>
    </citation>
    <scope>IDENTIFICATION</scope>
    <source>
        <tissue evidence="8">Whole body</tissue>
    </source>
</reference>
<protein>
    <recommendedName>
        <fullName evidence="4">Fatty acyl-CoA reductase</fullName>
        <ecNumber evidence="4">1.2.1.84</ecNumber>
    </recommendedName>
</protein>
<comment type="similarity">
    <text evidence="1 4">Belongs to the fatty acyl-CoA reductase family.</text>
</comment>
<gene>
    <name evidence="8" type="primary">LOC108625463</name>
</gene>
<dbReference type="GO" id="GO:0005777">
    <property type="term" value="C:peroxisome"/>
    <property type="evidence" value="ECO:0007669"/>
    <property type="project" value="TreeGrafter"/>
</dbReference>
<comment type="catalytic activity">
    <reaction evidence="4">
        <text>a long-chain fatty acyl-CoA + 2 NADPH + 2 H(+) = a long-chain primary fatty alcohol + 2 NADP(+) + CoA</text>
        <dbReference type="Rhea" id="RHEA:52716"/>
        <dbReference type="ChEBI" id="CHEBI:15378"/>
        <dbReference type="ChEBI" id="CHEBI:57287"/>
        <dbReference type="ChEBI" id="CHEBI:57783"/>
        <dbReference type="ChEBI" id="CHEBI:58349"/>
        <dbReference type="ChEBI" id="CHEBI:77396"/>
        <dbReference type="ChEBI" id="CHEBI:83139"/>
        <dbReference type="EC" id="1.2.1.84"/>
    </reaction>
</comment>
<proteinExistence type="inferred from homology"/>
<dbReference type="PANTHER" id="PTHR11011">
    <property type="entry name" value="MALE STERILITY PROTEIN 2-RELATED"/>
    <property type="match status" value="1"/>
</dbReference>
<dbReference type="CDD" id="cd09071">
    <property type="entry name" value="FAR_C"/>
    <property type="match status" value="1"/>
</dbReference>
<dbReference type="PANTHER" id="PTHR11011:SF60">
    <property type="entry name" value="FATTY ACYL-COA REDUCTASE-RELATED"/>
    <property type="match status" value="1"/>
</dbReference>
<feature type="non-terminal residue" evidence="8">
    <location>
        <position position="1"/>
    </location>
</feature>
<dbReference type="Pfam" id="PF07993">
    <property type="entry name" value="NAD_binding_4"/>
    <property type="match status" value="1"/>
</dbReference>
<evidence type="ECO:0000259" key="5">
    <source>
        <dbReference type="Pfam" id="PF03015"/>
    </source>
</evidence>
<comment type="function">
    <text evidence="4">Catalyzes the reduction of fatty acyl-CoA to fatty alcohols.</text>
</comment>